<dbReference type="EMBL" id="CP022540">
    <property type="protein sequence ID" value="ASP22965.1"/>
    <property type="molecule type" value="Genomic_DNA"/>
</dbReference>
<evidence type="ECO:0000313" key="2">
    <source>
        <dbReference type="EMBL" id="ASP22965.1"/>
    </source>
</evidence>
<accession>A0A222E9S1</accession>
<keyword evidence="3" id="KW-1185">Reference proteome</keyword>
<feature type="compositionally biased region" description="Basic and acidic residues" evidence="1">
    <location>
        <begin position="47"/>
        <end position="61"/>
    </location>
</feature>
<reference evidence="2 3" key="1">
    <citation type="submission" date="2017-07" db="EMBL/GenBank/DDBJ databases">
        <title>Genome Sequence of Antarctobacter heliothermus Strain SMS3 Isolated from a culture of the Diatom Skeletonema marinoi.</title>
        <authorList>
            <person name="Topel M."/>
            <person name="Pinder M.I.M."/>
            <person name="Johansson O.N."/>
            <person name="Kourtchenko O."/>
            <person name="Godhe A."/>
            <person name="Clarke A.K."/>
        </authorList>
    </citation>
    <scope>NUCLEOTIDE SEQUENCE [LARGE SCALE GENOMIC DNA]</scope>
    <source>
        <strain evidence="2 3">SMS3</strain>
    </source>
</reference>
<dbReference type="OrthoDB" id="7868311at2"/>
<proteinExistence type="predicted"/>
<protein>
    <submittedName>
        <fullName evidence="2">Uncharacterized protein</fullName>
    </submittedName>
</protein>
<evidence type="ECO:0000313" key="3">
    <source>
        <dbReference type="Proteomes" id="UP000203589"/>
    </source>
</evidence>
<feature type="compositionally biased region" description="Basic residues" evidence="1">
    <location>
        <begin position="77"/>
        <end position="87"/>
    </location>
</feature>
<organism evidence="2 3">
    <name type="scientific">Antarctobacter heliothermus</name>
    <dbReference type="NCBI Taxonomy" id="74033"/>
    <lineage>
        <taxon>Bacteria</taxon>
        <taxon>Pseudomonadati</taxon>
        <taxon>Pseudomonadota</taxon>
        <taxon>Alphaproteobacteria</taxon>
        <taxon>Rhodobacterales</taxon>
        <taxon>Roseobacteraceae</taxon>
        <taxon>Antarctobacter</taxon>
    </lineage>
</organism>
<dbReference type="KEGG" id="aht:ANTHELSMS3_04362"/>
<name>A0A222E9S1_9RHOB</name>
<gene>
    <name evidence="2" type="ORF">ANTHELSMS3_04362</name>
</gene>
<evidence type="ECO:0000256" key="1">
    <source>
        <dbReference type="SAM" id="MobiDB-lite"/>
    </source>
</evidence>
<feature type="region of interest" description="Disordered" evidence="1">
    <location>
        <begin position="47"/>
        <end position="87"/>
    </location>
</feature>
<dbReference type="AlphaFoldDB" id="A0A222E9S1"/>
<sequence length="105" mass="11628">MATTKIATCCYCGTRAALVLRGDVRHELSCASCGAPLHNMKHLKAEAARPGRPDFKADTKATRKKARPAQTADRKVGQKPRKKKSKGLAHRFFDEAFDLLDDIFD</sequence>
<dbReference type="Proteomes" id="UP000203589">
    <property type="component" value="Chromosome"/>
</dbReference>